<dbReference type="SUPFAM" id="SSF52540">
    <property type="entry name" value="P-loop containing nucleoside triphosphate hydrolases"/>
    <property type="match status" value="1"/>
</dbReference>
<dbReference type="InterPro" id="IPR038729">
    <property type="entry name" value="Rad50/SbcC_AAA"/>
</dbReference>
<dbReference type="EMBL" id="AJWY01006409">
    <property type="protein sequence ID" value="EKC66940.1"/>
    <property type="molecule type" value="Genomic_DNA"/>
</dbReference>
<organism evidence="2">
    <name type="scientific">human gut metagenome</name>
    <dbReference type="NCBI Taxonomy" id="408170"/>
    <lineage>
        <taxon>unclassified sequences</taxon>
        <taxon>metagenomes</taxon>
        <taxon>organismal metagenomes</taxon>
    </lineage>
</organism>
<evidence type="ECO:0000313" key="2">
    <source>
        <dbReference type="EMBL" id="EKC66940.1"/>
    </source>
</evidence>
<dbReference type="InterPro" id="IPR027417">
    <property type="entry name" value="P-loop_NTPase"/>
</dbReference>
<accession>K1TKU2</accession>
<comment type="caution">
    <text evidence="2">The sequence shown here is derived from an EMBL/GenBank/DDBJ whole genome shotgun (WGS) entry which is preliminary data.</text>
</comment>
<dbReference type="Pfam" id="PF13476">
    <property type="entry name" value="AAA_23"/>
    <property type="match status" value="1"/>
</dbReference>
<evidence type="ECO:0000259" key="1">
    <source>
        <dbReference type="Pfam" id="PF13476"/>
    </source>
</evidence>
<dbReference type="PANTHER" id="PTHR32114:SF2">
    <property type="entry name" value="ABC TRANSPORTER ABCH.3"/>
    <property type="match status" value="1"/>
</dbReference>
<dbReference type="GO" id="GO:0006302">
    <property type="term" value="P:double-strand break repair"/>
    <property type="evidence" value="ECO:0007669"/>
    <property type="project" value="InterPro"/>
</dbReference>
<reference evidence="2" key="1">
    <citation type="journal article" date="2013" name="Environ. Microbiol.">
        <title>Microbiota from the distal guts of lean and obese adolescents exhibit partial functional redundancy besides clear differences in community structure.</title>
        <authorList>
            <person name="Ferrer M."/>
            <person name="Ruiz A."/>
            <person name="Lanza F."/>
            <person name="Haange S.B."/>
            <person name="Oberbach A."/>
            <person name="Till H."/>
            <person name="Bargiela R."/>
            <person name="Campoy C."/>
            <person name="Segura M.T."/>
            <person name="Richter M."/>
            <person name="von Bergen M."/>
            <person name="Seifert J."/>
            <person name="Suarez A."/>
        </authorList>
    </citation>
    <scope>NUCLEOTIDE SEQUENCE</scope>
</reference>
<dbReference type="Gene3D" id="3.40.50.300">
    <property type="entry name" value="P-loop containing nucleotide triphosphate hydrolases"/>
    <property type="match status" value="1"/>
</dbReference>
<protein>
    <submittedName>
        <fullName evidence="2">Exonuclease SbcC</fullName>
    </submittedName>
</protein>
<proteinExistence type="predicted"/>
<name>K1TKU2_9ZZZZ</name>
<keyword evidence="2" id="KW-0540">Nuclease</keyword>
<sequence length="209" mass="22992">MRPLNLTMSAFGPYAGRTTVDFSVLGTSGLYLITGDTGAGKTTIFDAITYALYGEASGESRESSMLRSKYAAPETPTFVELTFLNGGKTYTVRRNPEYTRPKTRGTGTTVQKADAELTMPDGRIITKARDVTAAMTDIVGVDREQFARIAMIAQGEFRKLLLAQTDERKAIFRQIFHTGQYQALQNRLKEEAAALDRQCGELEAGLRQA</sequence>
<dbReference type="GO" id="GO:0004527">
    <property type="term" value="F:exonuclease activity"/>
    <property type="evidence" value="ECO:0007669"/>
    <property type="project" value="UniProtKB-KW"/>
</dbReference>
<dbReference type="PANTHER" id="PTHR32114">
    <property type="entry name" value="ABC TRANSPORTER ABCH.3"/>
    <property type="match status" value="1"/>
</dbReference>
<keyword evidence="2" id="KW-0378">Hydrolase</keyword>
<feature type="domain" description="Rad50/SbcC-type AAA" evidence="1">
    <location>
        <begin position="6"/>
        <end position="191"/>
    </location>
</feature>
<gene>
    <name evidence="2" type="ORF">LEA_09556</name>
</gene>
<keyword evidence="2" id="KW-0269">Exonuclease</keyword>
<dbReference type="GO" id="GO:0016887">
    <property type="term" value="F:ATP hydrolysis activity"/>
    <property type="evidence" value="ECO:0007669"/>
    <property type="project" value="InterPro"/>
</dbReference>
<feature type="non-terminal residue" evidence="2">
    <location>
        <position position="209"/>
    </location>
</feature>
<dbReference type="AlphaFoldDB" id="K1TKU2"/>